<comment type="similarity">
    <text evidence="3">Belongs to the DIF1/spd1 family.</text>
</comment>
<keyword evidence="4" id="KW-0963">Cytoplasm</keyword>
<feature type="region of interest" description="Disordered" evidence="6">
    <location>
        <begin position="1"/>
        <end position="57"/>
    </location>
</feature>
<accession>A0ABR3GLJ0</accession>
<comment type="subcellular location">
    <subcellularLocation>
        <location evidence="2">Cytoplasm</location>
    </subcellularLocation>
    <subcellularLocation>
        <location evidence="1">Nucleus</location>
    </subcellularLocation>
</comment>
<comment type="caution">
    <text evidence="7">The sequence shown here is derived from an EMBL/GenBank/DDBJ whole genome shotgun (WGS) entry which is preliminary data.</text>
</comment>
<evidence type="ECO:0000313" key="7">
    <source>
        <dbReference type="EMBL" id="KAL0636789.1"/>
    </source>
</evidence>
<keyword evidence="8" id="KW-1185">Reference proteome</keyword>
<evidence type="ECO:0000256" key="5">
    <source>
        <dbReference type="ARBA" id="ARBA00023242"/>
    </source>
</evidence>
<dbReference type="EMBL" id="JBBBZM010000044">
    <property type="protein sequence ID" value="KAL0636789.1"/>
    <property type="molecule type" value="Genomic_DNA"/>
</dbReference>
<dbReference type="Pfam" id="PF08591">
    <property type="entry name" value="RNR_inhib"/>
    <property type="match status" value="1"/>
</dbReference>
<proteinExistence type="inferred from homology"/>
<evidence type="ECO:0000256" key="3">
    <source>
        <dbReference type="ARBA" id="ARBA00005459"/>
    </source>
</evidence>
<name>A0ABR3GLJ0_9PEZI</name>
<gene>
    <name evidence="7" type="ORF">Q9L58_004272</name>
</gene>
<dbReference type="InterPro" id="IPR013900">
    <property type="entry name" value="RNR_inhibitor"/>
</dbReference>
<evidence type="ECO:0000256" key="6">
    <source>
        <dbReference type="SAM" id="MobiDB-lite"/>
    </source>
</evidence>
<feature type="region of interest" description="Disordered" evidence="6">
    <location>
        <begin position="131"/>
        <end position="157"/>
    </location>
</feature>
<organism evidence="7 8">
    <name type="scientific">Discina gigas</name>
    <dbReference type="NCBI Taxonomy" id="1032678"/>
    <lineage>
        <taxon>Eukaryota</taxon>
        <taxon>Fungi</taxon>
        <taxon>Dikarya</taxon>
        <taxon>Ascomycota</taxon>
        <taxon>Pezizomycotina</taxon>
        <taxon>Pezizomycetes</taxon>
        <taxon>Pezizales</taxon>
        <taxon>Discinaceae</taxon>
        <taxon>Discina</taxon>
    </lineage>
</organism>
<keyword evidence="5" id="KW-0539">Nucleus</keyword>
<evidence type="ECO:0000256" key="2">
    <source>
        <dbReference type="ARBA" id="ARBA00004496"/>
    </source>
</evidence>
<feature type="compositionally biased region" description="Polar residues" evidence="6">
    <location>
        <begin position="16"/>
        <end position="35"/>
    </location>
</feature>
<dbReference type="PANTHER" id="PTHR28081:SF1">
    <property type="entry name" value="DAMAGE-REGULATED IMPORT FACILITATOR 1"/>
    <property type="match status" value="1"/>
</dbReference>
<evidence type="ECO:0000256" key="4">
    <source>
        <dbReference type="ARBA" id="ARBA00022490"/>
    </source>
</evidence>
<protein>
    <submittedName>
        <fullName evidence="7">Uncharacterized protein</fullName>
    </submittedName>
</protein>
<dbReference type="PANTHER" id="PTHR28081">
    <property type="entry name" value="DAMAGE-REGULATED IMPORT FACILITATOR 1-RELATED"/>
    <property type="match status" value="1"/>
</dbReference>
<dbReference type="Proteomes" id="UP001447188">
    <property type="component" value="Unassembled WGS sequence"/>
</dbReference>
<evidence type="ECO:0000313" key="8">
    <source>
        <dbReference type="Proteomes" id="UP001447188"/>
    </source>
</evidence>
<evidence type="ECO:0000256" key="1">
    <source>
        <dbReference type="ARBA" id="ARBA00004123"/>
    </source>
</evidence>
<reference evidence="7 8" key="1">
    <citation type="submission" date="2024-02" db="EMBL/GenBank/DDBJ databases">
        <title>Discinaceae phylogenomics.</title>
        <authorList>
            <person name="Dirks A.C."/>
            <person name="James T.Y."/>
        </authorList>
    </citation>
    <scope>NUCLEOTIDE SEQUENCE [LARGE SCALE GENOMIC DNA]</scope>
    <source>
        <strain evidence="7 8">ACD0624</strain>
    </source>
</reference>
<feature type="region of interest" description="Disordered" evidence="6">
    <location>
        <begin position="69"/>
        <end position="102"/>
    </location>
</feature>
<sequence length="167" mass="18122">MPSSSSSTSSRKRPALQSSVQPSITSYFTSSQAPTSGWPVAPRTAPNEPPPSVKSGLLNVGMRVRKAVSEGMKSGTYKAHTFSQTSSGRENVLPQPILPRKNKREHELFTAATDMKKVQPLEQPRRIAIPKSVTRKHHAAVPRGSTKQDTVMGGGDDFEEAGFLRPI</sequence>